<evidence type="ECO:0000259" key="2">
    <source>
        <dbReference type="Pfam" id="PF08975"/>
    </source>
</evidence>
<feature type="region of interest" description="Disordered" evidence="1">
    <location>
        <begin position="1"/>
        <end position="20"/>
    </location>
</feature>
<accession>A0A0D2CEJ5</accession>
<dbReference type="Proteomes" id="UP000054466">
    <property type="component" value="Unassembled WGS sequence"/>
</dbReference>
<dbReference type="HOGENOM" id="CLU_073317_0_0_1"/>
<dbReference type="EMBL" id="KN847042">
    <property type="protein sequence ID" value="KIW29508.1"/>
    <property type="molecule type" value="Genomic_DNA"/>
</dbReference>
<evidence type="ECO:0000256" key="1">
    <source>
        <dbReference type="SAM" id="MobiDB-lite"/>
    </source>
</evidence>
<dbReference type="InterPro" id="IPR015069">
    <property type="entry name" value="2H-PEstase_DUF1868"/>
</dbReference>
<keyword evidence="4" id="KW-1185">Reference proteome</keyword>
<dbReference type="Pfam" id="PF08975">
    <property type="entry name" value="2H-phosphodiest"/>
    <property type="match status" value="1"/>
</dbReference>
<dbReference type="VEuPathDB" id="FungiDB:PV07_05321"/>
<dbReference type="RefSeq" id="XP_016249724.1">
    <property type="nucleotide sequence ID" value="XM_016392205.1"/>
</dbReference>
<evidence type="ECO:0000313" key="4">
    <source>
        <dbReference type="Proteomes" id="UP000054466"/>
    </source>
</evidence>
<gene>
    <name evidence="3" type="ORF">PV07_05321</name>
</gene>
<reference evidence="3 4" key="1">
    <citation type="submission" date="2015-01" db="EMBL/GenBank/DDBJ databases">
        <title>The Genome Sequence of Cladophialophora immunda CBS83496.</title>
        <authorList>
            <consortium name="The Broad Institute Genomics Platform"/>
            <person name="Cuomo C."/>
            <person name="de Hoog S."/>
            <person name="Gorbushina A."/>
            <person name="Stielow B."/>
            <person name="Teixiera M."/>
            <person name="Abouelleil A."/>
            <person name="Chapman S.B."/>
            <person name="Priest M."/>
            <person name="Young S.K."/>
            <person name="Wortman J."/>
            <person name="Nusbaum C."/>
            <person name="Birren B."/>
        </authorList>
    </citation>
    <scope>NUCLEOTIDE SEQUENCE [LARGE SCALE GENOMIC DNA]</scope>
    <source>
        <strain evidence="3 4">CBS 83496</strain>
    </source>
</reference>
<dbReference type="SUPFAM" id="SSF55144">
    <property type="entry name" value="LigT-like"/>
    <property type="match status" value="1"/>
</dbReference>
<dbReference type="AlphaFoldDB" id="A0A0D2CEJ5"/>
<protein>
    <recommendedName>
        <fullName evidence="2">DUF1868 domain-containing protein</fullName>
    </recommendedName>
</protein>
<organism evidence="3 4">
    <name type="scientific">Cladophialophora immunda</name>
    <dbReference type="NCBI Taxonomy" id="569365"/>
    <lineage>
        <taxon>Eukaryota</taxon>
        <taxon>Fungi</taxon>
        <taxon>Dikarya</taxon>
        <taxon>Ascomycota</taxon>
        <taxon>Pezizomycotina</taxon>
        <taxon>Eurotiomycetes</taxon>
        <taxon>Chaetothyriomycetidae</taxon>
        <taxon>Chaetothyriales</taxon>
        <taxon>Herpotrichiellaceae</taxon>
        <taxon>Cladophialophora</taxon>
    </lineage>
</organism>
<dbReference type="GeneID" id="27344515"/>
<evidence type="ECO:0000313" key="3">
    <source>
        <dbReference type="EMBL" id="KIW29508.1"/>
    </source>
</evidence>
<sequence length="240" mass="27553">MANSSGETPKPDLPRPEYPVSIGRKFDPDGKVLPFPGNTIICHLSPDHALYRAMLDLHNALKQHKFAHLYTLLPPESWHMTVFEGVTDQIRKPHVWPADLPLDAPLGRCTDLFKEKLQNFVFDSEPSFQLTIVGYDPLVDGIALKAVPATAADEARLRGLRNRLSELLQLHHPAHDRYSFHMSLAYILRRLDNQQHQELWEFLEEYRSRLPAHFQLGAPEFCTFDDMFAFKRQLFLGGKS</sequence>
<name>A0A0D2CEJ5_9EURO</name>
<feature type="domain" description="DUF1868" evidence="2">
    <location>
        <begin position="25"/>
        <end position="136"/>
    </location>
</feature>
<dbReference type="OrthoDB" id="2877829at2759"/>
<proteinExistence type="predicted"/>
<dbReference type="Gene3D" id="3.90.1140.10">
    <property type="entry name" value="Cyclic phosphodiesterase"/>
    <property type="match status" value="1"/>
</dbReference>
<dbReference type="InterPro" id="IPR009097">
    <property type="entry name" value="Cyclic_Pdiesterase"/>
</dbReference>